<reference evidence="1" key="1">
    <citation type="journal article" date="2021" name="Environ. Microbiol.">
        <title>Gene family expansions and transcriptome signatures uncover fungal adaptations to wood decay.</title>
        <authorList>
            <person name="Hage H."/>
            <person name="Miyauchi S."/>
            <person name="Viragh M."/>
            <person name="Drula E."/>
            <person name="Min B."/>
            <person name="Chaduli D."/>
            <person name="Navarro D."/>
            <person name="Favel A."/>
            <person name="Norest M."/>
            <person name="Lesage-Meessen L."/>
            <person name="Balint B."/>
            <person name="Merenyi Z."/>
            <person name="de Eugenio L."/>
            <person name="Morin E."/>
            <person name="Martinez A.T."/>
            <person name="Baldrian P."/>
            <person name="Stursova M."/>
            <person name="Martinez M.J."/>
            <person name="Novotny C."/>
            <person name="Magnuson J.K."/>
            <person name="Spatafora J.W."/>
            <person name="Maurice S."/>
            <person name="Pangilinan J."/>
            <person name="Andreopoulos W."/>
            <person name="LaButti K."/>
            <person name="Hundley H."/>
            <person name="Na H."/>
            <person name="Kuo A."/>
            <person name="Barry K."/>
            <person name="Lipzen A."/>
            <person name="Henrissat B."/>
            <person name="Riley R."/>
            <person name="Ahrendt S."/>
            <person name="Nagy L.G."/>
            <person name="Grigoriev I.V."/>
            <person name="Martin F."/>
            <person name="Rosso M.N."/>
        </authorList>
    </citation>
    <scope>NUCLEOTIDE SEQUENCE</scope>
    <source>
        <strain evidence="1">CBS 384.51</strain>
    </source>
</reference>
<accession>A0ACB8TXI6</accession>
<comment type="caution">
    <text evidence="1">The sequence shown here is derived from an EMBL/GenBank/DDBJ whole genome shotgun (WGS) entry which is preliminary data.</text>
</comment>
<protein>
    <submittedName>
        <fullName evidence="1">Uncharacterized protein</fullName>
    </submittedName>
</protein>
<sequence length="474" mass="53150">MSFELGSALNAASLLPEILDQIFCEVEYAYTGYSYRKMRDDHLKVNNTRDPLNDNTMLDGDGSLAYPPKITKTLVAPLTRVCKQWKPIAERRLYHYIAISSSQYHERVPRLLRTFKEHPRLADLVRKLSMAEEEVYVVVPQTQSLAAGILLACTQLSHLTLVGSVTQLLAEPGTLWEYLSRVTSLRSLVLVQSVCWSAFDDTSEYGLCSVDALLQKMSQWRNIEHVSVLTSASLSPAEPTSALPTSLSQLPHLRTFSFLQPITSSSSLRLLKTAAPRLETLRISLEVTTDWDQLRDALIAWAPSLHTLHLDHSSQLACWPGVEDVLIQLSNLRFLHTTTSLIPPETLHCLDVLETLEYNIESLSHVDALIDVVSQLSKLRSLRMIRFPVSLQEELALKMDTLDSACRDRNITFSDSIRPLPNDSNGSEEGSDDDDDDALGYGYNLSYGPYNSIAMDEWLDTYFFGAPYCGTGDD</sequence>
<organism evidence="1 2">
    <name type="scientific">Irpex rosettiformis</name>
    <dbReference type="NCBI Taxonomy" id="378272"/>
    <lineage>
        <taxon>Eukaryota</taxon>
        <taxon>Fungi</taxon>
        <taxon>Dikarya</taxon>
        <taxon>Basidiomycota</taxon>
        <taxon>Agaricomycotina</taxon>
        <taxon>Agaricomycetes</taxon>
        <taxon>Polyporales</taxon>
        <taxon>Irpicaceae</taxon>
        <taxon>Irpex</taxon>
    </lineage>
</organism>
<name>A0ACB8TXI6_9APHY</name>
<dbReference type="EMBL" id="MU274923">
    <property type="protein sequence ID" value="KAI0086564.1"/>
    <property type="molecule type" value="Genomic_DNA"/>
</dbReference>
<proteinExistence type="predicted"/>
<keyword evidence="2" id="KW-1185">Reference proteome</keyword>
<evidence type="ECO:0000313" key="2">
    <source>
        <dbReference type="Proteomes" id="UP001055072"/>
    </source>
</evidence>
<dbReference type="Proteomes" id="UP001055072">
    <property type="component" value="Unassembled WGS sequence"/>
</dbReference>
<gene>
    <name evidence="1" type="ORF">BDY19DRAFT_1058850</name>
</gene>
<evidence type="ECO:0000313" key="1">
    <source>
        <dbReference type="EMBL" id="KAI0086564.1"/>
    </source>
</evidence>